<evidence type="ECO:0000256" key="5">
    <source>
        <dbReference type="ARBA" id="ARBA00035202"/>
    </source>
</evidence>
<comment type="function">
    <text evidence="1 6">Forms part of the ribosomal stalk, playing a central role in the interaction of the ribosome with GTP-bound translation factors.</text>
</comment>
<dbReference type="InterPro" id="IPR002363">
    <property type="entry name" value="Ribosomal_uL10_CS_bac"/>
</dbReference>
<keyword evidence="6" id="KW-0694">RNA-binding</keyword>
<dbReference type="InterPro" id="IPR022973">
    <property type="entry name" value="Ribosomal_uL10_bac"/>
</dbReference>
<evidence type="ECO:0000313" key="8">
    <source>
        <dbReference type="Proteomes" id="UP001320209"/>
    </source>
</evidence>
<evidence type="ECO:0000256" key="3">
    <source>
        <dbReference type="ARBA" id="ARBA00022980"/>
    </source>
</evidence>
<dbReference type="EMBL" id="AP025225">
    <property type="protein sequence ID" value="BDB96548.1"/>
    <property type="molecule type" value="Genomic_DNA"/>
</dbReference>
<gene>
    <name evidence="6 7" type="primary">rplJ</name>
    <name evidence="7" type="ORF">HYD_6810</name>
</gene>
<keyword evidence="6" id="KW-0699">rRNA-binding</keyword>
<dbReference type="Gene3D" id="3.30.70.1730">
    <property type="match status" value="1"/>
</dbReference>
<name>A0ABM7V9T1_9PROT</name>
<organism evidence="7 8">
    <name type="scientific">Candidatus Hydrogenosomobacter endosymbioticus</name>
    <dbReference type="NCBI Taxonomy" id="2558174"/>
    <lineage>
        <taxon>Bacteria</taxon>
        <taxon>Pseudomonadati</taxon>
        <taxon>Pseudomonadota</taxon>
        <taxon>Alphaproteobacteria</taxon>
        <taxon>Holosporales</taxon>
        <taxon>Holosporaceae</taxon>
        <taxon>Candidatus Hydrogenosomobacter</taxon>
    </lineage>
</organism>
<protein>
    <recommendedName>
        <fullName evidence="5 6">Large ribosomal subunit protein uL10</fullName>
    </recommendedName>
</protein>
<evidence type="ECO:0000256" key="1">
    <source>
        <dbReference type="ARBA" id="ARBA00002633"/>
    </source>
</evidence>
<keyword evidence="4 6" id="KW-0687">Ribonucleoprotein</keyword>
<evidence type="ECO:0000256" key="4">
    <source>
        <dbReference type="ARBA" id="ARBA00023274"/>
    </source>
</evidence>
<dbReference type="SUPFAM" id="SSF160369">
    <property type="entry name" value="Ribosomal protein L10-like"/>
    <property type="match status" value="1"/>
</dbReference>
<dbReference type="HAMAP" id="MF_00362">
    <property type="entry name" value="Ribosomal_uL10"/>
    <property type="match status" value="1"/>
</dbReference>
<comment type="subunit">
    <text evidence="6">Part of the ribosomal stalk of the 50S ribosomal subunit. The N-terminus interacts with L11 and the large rRNA to form the base of the stalk. The C-terminus forms an elongated spine to which L12 dimers bind in a sequential fashion forming a multimeric L10(L12)X complex.</text>
</comment>
<comment type="similarity">
    <text evidence="2 6">Belongs to the universal ribosomal protein uL10 family.</text>
</comment>
<dbReference type="InterPro" id="IPR001790">
    <property type="entry name" value="Ribosomal_uL10"/>
</dbReference>
<sequence>MNRQEKAQFISDLKGLSGKYPIAVLTRQSGLTVSSISEFRRKVRGVGAQFIVVNNRLAKISFDGMASNGFIDEFRGPCALLFGDDPVGSAKVAVDFADENDGFKVVCAYFDGDVLDVVAVKNLASLPSLDVLRSQLLSLLLASATEFVSVLQAPSRKLVCVLDAYRKKLAKEN</sequence>
<dbReference type="PROSITE" id="PS01109">
    <property type="entry name" value="RIBOSOMAL_L10"/>
    <property type="match status" value="1"/>
</dbReference>
<dbReference type="GO" id="GO:0005840">
    <property type="term" value="C:ribosome"/>
    <property type="evidence" value="ECO:0007669"/>
    <property type="project" value="UniProtKB-KW"/>
</dbReference>
<keyword evidence="3 6" id="KW-0689">Ribosomal protein</keyword>
<dbReference type="PANTHER" id="PTHR11560">
    <property type="entry name" value="39S RIBOSOMAL PROTEIN L10, MITOCHONDRIAL"/>
    <property type="match status" value="1"/>
</dbReference>
<dbReference type="CDD" id="cd05797">
    <property type="entry name" value="Ribosomal_L10"/>
    <property type="match status" value="1"/>
</dbReference>
<dbReference type="InterPro" id="IPR043141">
    <property type="entry name" value="Ribosomal_uL10-like_sf"/>
</dbReference>
<proteinExistence type="inferred from homology"/>
<dbReference type="NCBIfam" id="NF000955">
    <property type="entry name" value="PRK00099.1-1"/>
    <property type="match status" value="1"/>
</dbReference>
<evidence type="ECO:0000256" key="2">
    <source>
        <dbReference type="ARBA" id="ARBA00008889"/>
    </source>
</evidence>
<dbReference type="Pfam" id="PF00466">
    <property type="entry name" value="Ribosomal_L10"/>
    <property type="match status" value="1"/>
</dbReference>
<dbReference type="Proteomes" id="UP001320209">
    <property type="component" value="Chromosome"/>
</dbReference>
<dbReference type="InterPro" id="IPR047865">
    <property type="entry name" value="Ribosomal_uL10_bac_type"/>
</dbReference>
<accession>A0ABM7V9T1</accession>
<evidence type="ECO:0000313" key="7">
    <source>
        <dbReference type="EMBL" id="BDB96548.1"/>
    </source>
</evidence>
<evidence type="ECO:0000256" key="6">
    <source>
        <dbReference type="HAMAP-Rule" id="MF_00362"/>
    </source>
</evidence>
<reference evidence="7" key="1">
    <citation type="submission" date="2021-10" db="EMBL/GenBank/DDBJ databases">
        <title>Genome Sequence of The Candidatus Hydrogeosomobacter endosymbioticus, an Intracellular Bacterial Symbiont of the Anaerobic Ciliate GW7.</title>
        <authorList>
            <person name="Shiohama Y."/>
            <person name="Shinzato N."/>
        </authorList>
    </citation>
    <scope>NUCLEOTIDE SEQUENCE [LARGE SCALE GENOMIC DNA]</scope>
    <source>
        <strain evidence="7">200920</strain>
    </source>
</reference>
<dbReference type="Gene3D" id="6.10.250.290">
    <property type="match status" value="1"/>
</dbReference>
<keyword evidence="8" id="KW-1185">Reference proteome</keyword>
<dbReference type="RefSeq" id="WP_236864982.1">
    <property type="nucleotide sequence ID" value="NZ_AP025225.1"/>
</dbReference>